<dbReference type="InterPro" id="IPR003825">
    <property type="entry name" value="Colicin-V_CvpA"/>
</dbReference>
<dbReference type="Pfam" id="PF02674">
    <property type="entry name" value="Colicin_V"/>
    <property type="match status" value="1"/>
</dbReference>
<dbReference type="GO" id="GO:0009403">
    <property type="term" value="P:toxin biosynthetic process"/>
    <property type="evidence" value="ECO:0007669"/>
    <property type="project" value="InterPro"/>
</dbReference>
<dbReference type="PANTHER" id="PTHR37306:SF1">
    <property type="entry name" value="COLICIN V PRODUCTION PROTEIN"/>
    <property type="match status" value="1"/>
</dbReference>
<keyword evidence="7" id="KW-1185">Reference proteome</keyword>
<protein>
    <submittedName>
        <fullName evidence="6">Membrane protein required for colicin V production</fullName>
    </submittedName>
</protein>
<evidence type="ECO:0000256" key="5">
    <source>
        <dbReference type="SAM" id="Phobius"/>
    </source>
</evidence>
<keyword evidence="4 5" id="KW-0472">Membrane</keyword>
<gene>
    <name evidence="6" type="ORF">SAMN02745131_03477</name>
</gene>
<dbReference type="OrthoDB" id="1492026at2"/>
<name>A0A1M5EDA7_9BACT</name>
<evidence type="ECO:0000256" key="3">
    <source>
        <dbReference type="ARBA" id="ARBA00022989"/>
    </source>
</evidence>
<evidence type="ECO:0000313" key="7">
    <source>
        <dbReference type="Proteomes" id="UP000184048"/>
    </source>
</evidence>
<comment type="subcellular location">
    <subcellularLocation>
        <location evidence="1">Membrane</location>
        <topology evidence="1">Multi-pass membrane protein</topology>
    </subcellularLocation>
</comment>
<proteinExistence type="predicted"/>
<evidence type="ECO:0000256" key="4">
    <source>
        <dbReference type="ARBA" id="ARBA00023136"/>
    </source>
</evidence>
<keyword evidence="3 5" id="KW-1133">Transmembrane helix</keyword>
<evidence type="ECO:0000313" key="6">
    <source>
        <dbReference type="EMBL" id="SHF77061.1"/>
    </source>
</evidence>
<feature type="transmembrane region" description="Helical" evidence="5">
    <location>
        <begin position="103"/>
        <end position="120"/>
    </location>
</feature>
<sequence>MFIDTVALVLLIISVFKGFTKGFIVALFSFLAFIIGLAAALKLSTLAASYIGNAVNISQRWLPVLAFFVVFLIVALAIRLGAKMLEGVVKLAMLGWLNRLGGIIFYILIYFFIFSILLFYAQQLHFLKPETIEASVSYPWIQPIAPKIMSIMGAVMPFFKDMFDQLLQFFQNVSGKKA</sequence>
<evidence type="ECO:0000256" key="1">
    <source>
        <dbReference type="ARBA" id="ARBA00004141"/>
    </source>
</evidence>
<dbReference type="Proteomes" id="UP000184048">
    <property type="component" value="Unassembled WGS sequence"/>
</dbReference>
<organism evidence="6 7">
    <name type="scientific">Flavisolibacter ginsengisoli DSM 18119</name>
    <dbReference type="NCBI Taxonomy" id="1121884"/>
    <lineage>
        <taxon>Bacteria</taxon>
        <taxon>Pseudomonadati</taxon>
        <taxon>Bacteroidota</taxon>
        <taxon>Chitinophagia</taxon>
        <taxon>Chitinophagales</taxon>
        <taxon>Chitinophagaceae</taxon>
        <taxon>Flavisolibacter</taxon>
    </lineage>
</organism>
<reference evidence="6 7" key="1">
    <citation type="submission" date="2016-11" db="EMBL/GenBank/DDBJ databases">
        <authorList>
            <person name="Jaros S."/>
            <person name="Januszkiewicz K."/>
            <person name="Wedrychowicz H."/>
        </authorList>
    </citation>
    <scope>NUCLEOTIDE SEQUENCE [LARGE SCALE GENOMIC DNA]</scope>
    <source>
        <strain evidence="6 7">DSM 18119</strain>
    </source>
</reference>
<accession>A0A1M5EDA7</accession>
<evidence type="ECO:0000256" key="2">
    <source>
        <dbReference type="ARBA" id="ARBA00022692"/>
    </source>
</evidence>
<dbReference type="STRING" id="1121884.SAMN02745131_03477"/>
<dbReference type="EMBL" id="FQUU01000018">
    <property type="protein sequence ID" value="SHF77061.1"/>
    <property type="molecule type" value="Genomic_DNA"/>
</dbReference>
<dbReference type="GO" id="GO:0016020">
    <property type="term" value="C:membrane"/>
    <property type="evidence" value="ECO:0007669"/>
    <property type="project" value="UniProtKB-SubCell"/>
</dbReference>
<feature type="transmembrane region" description="Helical" evidence="5">
    <location>
        <begin position="61"/>
        <end position="82"/>
    </location>
</feature>
<keyword evidence="2 5" id="KW-0812">Transmembrane</keyword>
<dbReference type="AlphaFoldDB" id="A0A1M5EDA7"/>
<dbReference type="PANTHER" id="PTHR37306">
    <property type="entry name" value="COLICIN V PRODUCTION PROTEIN"/>
    <property type="match status" value="1"/>
</dbReference>
<dbReference type="RefSeq" id="WP_072836606.1">
    <property type="nucleotide sequence ID" value="NZ_FQUU01000018.1"/>
</dbReference>